<accession>A0A4R1B7M0</accession>
<protein>
    <submittedName>
        <fullName evidence="2">Uncharacterized protein</fullName>
    </submittedName>
</protein>
<comment type="caution">
    <text evidence="2">The sequence shown here is derived from an EMBL/GenBank/DDBJ whole genome shotgun (WGS) entry which is preliminary data.</text>
</comment>
<keyword evidence="1" id="KW-0472">Membrane</keyword>
<evidence type="ECO:0000313" key="2">
    <source>
        <dbReference type="EMBL" id="TCJ11843.1"/>
    </source>
</evidence>
<dbReference type="OrthoDB" id="8565398at2"/>
<proteinExistence type="predicted"/>
<dbReference type="AlphaFoldDB" id="A0A4R1B7M0"/>
<name>A0A4R1B7M0_9PROT</name>
<dbReference type="Proteomes" id="UP000295443">
    <property type="component" value="Unassembled WGS sequence"/>
</dbReference>
<feature type="transmembrane region" description="Helical" evidence="1">
    <location>
        <begin position="12"/>
        <end position="29"/>
    </location>
</feature>
<sequence length="66" mass="7332">MQDPHKQRTNFWIGNGLLALSLVSLFFMGQLSELLGTGAMALWMVLAGIGMYFVMLDKGPSQDHMD</sequence>
<evidence type="ECO:0000313" key="3">
    <source>
        <dbReference type="Proteomes" id="UP000295443"/>
    </source>
</evidence>
<dbReference type="RefSeq" id="WP_131448777.1">
    <property type="nucleotide sequence ID" value="NZ_SJZB01000049.1"/>
</dbReference>
<evidence type="ECO:0000256" key="1">
    <source>
        <dbReference type="SAM" id="Phobius"/>
    </source>
</evidence>
<feature type="transmembrane region" description="Helical" evidence="1">
    <location>
        <begin position="35"/>
        <end position="55"/>
    </location>
</feature>
<keyword evidence="3" id="KW-1185">Reference proteome</keyword>
<gene>
    <name evidence="2" type="ORF">EZJ19_14395</name>
</gene>
<organism evidence="2 3">
    <name type="scientific">Parasulfuritortus cantonensis</name>
    <dbReference type="NCBI Taxonomy" id="2528202"/>
    <lineage>
        <taxon>Bacteria</taxon>
        <taxon>Pseudomonadati</taxon>
        <taxon>Pseudomonadota</taxon>
        <taxon>Betaproteobacteria</taxon>
        <taxon>Nitrosomonadales</taxon>
        <taxon>Thiobacillaceae</taxon>
        <taxon>Parasulfuritortus</taxon>
    </lineage>
</organism>
<keyword evidence="1" id="KW-1133">Transmembrane helix</keyword>
<reference evidence="2 3" key="1">
    <citation type="submission" date="2019-03" db="EMBL/GenBank/DDBJ databases">
        <title>Genome sequence of Thiobacillaceae bacterium LSR1, a sulfur-oxidizing bacterium isolated from freshwater sediment.</title>
        <authorList>
            <person name="Li S."/>
        </authorList>
    </citation>
    <scope>NUCLEOTIDE SEQUENCE [LARGE SCALE GENOMIC DNA]</scope>
    <source>
        <strain evidence="2 3">LSR1</strain>
    </source>
</reference>
<keyword evidence="1" id="KW-0812">Transmembrane</keyword>
<dbReference type="EMBL" id="SJZB01000049">
    <property type="protein sequence ID" value="TCJ11843.1"/>
    <property type="molecule type" value="Genomic_DNA"/>
</dbReference>